<protein>
    <recommendedName>
        <fullName evidence="3">Protein MIS12 homolog</fullName>
    </recommendedName>
</protein>
<dbReference type="EMBL" id="CAVLEF010000280">
    <property type="protein sequence ID" value="CAK1555831.1"/>
    <property type="molecule type" value="Genomic_DNA"/>
</dbReference>
<dbReference type="Proteomes" id="UP001497472">
    <property type="component" value="Unassembled WGS sequence"/>
</dbReference>
<keyword evidence="2" id="KW-1185">Reference proteome</keyword>
<gene>
    <name evidence="1" type="ORF">LNINA_LOCUS14618</name>
</gene>
<evidence type="ECO:0008006" key="3">
    <source>
        <dbReference type="Google" id="ProtNLM"/>
    </source>
</evidence>
<comment type="caution">
    <text evidence="1">The sequence shown here is derived from an EMBL/GenBank/DDBJ whole genome shotgun (WGS) entry which is preliminary data.</text>
</comment>
<sequence length="205" mass="23487">MIRIPPWTGGTDEEYSTQHFGFGPQRLKISVRQMVEEKIRNCVTKGISDLQTSLGLNETDRASLAHSRDKLIRLYCERAGPSLDVVDTEIDRTLLIPPNTLLPEDEEQIEQVSEDEYNALKEEVSNLRKSIVRGALMEVRLTAEDKELSSVEKVWELTKKDMEVTDLIKRNLNNQEKVKAIKNKVNFLNARTPFVQSQDKICSKE</sequence>
<organism evidence="1 2">
    <name type="scientific">Leptosia nina</name>
    <dbReference type="NCBI Taxonomy" id="320188"/>
    <lineage>
        <taxon>Eukaryota</taxon>
        <taxon>Metazoa</taxon>
        <taxon>Ecdysozoa</taxon>
        <taxon>Arthropoda</taxon>
        <taxon>Hexapoda</taxon>
        <taxon>Insecta</taxon>
        <taxon>Pterygota</taxon>
        <taxon>Neoptera</taxon>
        <taxon>Endopterygota</taxon>
        <taxon>Lepidoptera</taxon>
        <taxon>Glossata</taxon>
        <taxon>Ditrysia</taxon>
        <taxon>Papilionoidea</taxon>
        <taxon>Pieridae</taxon>
        <taxon>Pierinae</taxon>
        <taxon>Leptosia</taxon>
    </lineage>
</organism>
<proteinExistence type="predicted"/>
<evidence type="ECO:0000313" key="2">
    <source>
        <dbReference type="Proteomes" id="UP001497472"/>
    </source>
</evidence>
<name>A0AAV1K3W4_9NEOP</name>
<reference evidence="1 2" key="1">
    <citation type="submission" date="2023-11" db="EMBL/GenBank/DDBJ databases">
        <authorList>
            <person name="Okamura Y."/>
        </authorList>
    </citation>
    <scope>NUCLEOTIDE SEQUENCE [LARGE SCALE GENOMIC DNA]</scope>
</reference>
<dbReference type="AlphaFoldDB" id="A0AAV1K3W4"/>
<evidence type="ECO:0000313" key="1">
    <source>
        <dbReference type="EMBL" id="CAK1555831.1"/>
    </source>
</evidence>
<accession>A0AAV1K3W4</accession>